<keyword evidence="8 11" id="KW-0238">DNA-binding</keyword>
<dbReference type="CDD" id="cd18809">
    <property type="entry name" value="SF1_C_RecD"/>
    <property type="match status" value="1"/>
</dbReference>
<evidence type="ECO:0000259" key="13">
    <source>
        <dbReference type="Pfam" id="PF21185"/>
    </source>
</evidence>
<dbReference type="NCBIfam" id="NF008127">
    <property type="entry name" value="PRK10875.1"/>
    <property type="match status" value="1"/>
</dbReference>
<evidence type="ECO:0000256" key="1">
    <source>
        <dbReference type="ARBA" id="ARBA00022722"/>
    </source>
</evidence>
<dbReference type="InterPro" id="IPR027417">
    <property type="entry name" value="P-loop_NTPase"/>
</dbReference>
<keyword evidence="7 11" id="KW-0067">ATP-binding</keyword>
<dbReference type="GO" id="GO:0008854">
    <property type="term" value="F:exodeoxyribonuclease V activity"/>
    <property type="evidence" value="ECO:0007669"/>
    <property type="project" value="InterPro"/>
</dbReference>
<keyword evidence="9 11" id="KW-0234">DNA repair</keyword>
<dbReference type="EC" id="5.6.2.3" evidence="11"/>
<evidence type="ECO:0000256" key="10">
    <source>
        <dbReference type="ARBA" id="ARBA00023235"/>
    </source>
</evidence>
<dbReference type="InterPro" id="IPR006344">
    <property type="entry name" value="RecD"/>
</dbReference>
<dbReference type="AlphaFoldDB" id="A0A380PT64"/>
<feature type="domain" description="RecBCD enzyme subunit RecD N-terminal" evidence="13">
    <location>
        <begin position="12"/>
        <end position="112"/>
    </location>
</feature>
<gene>
    <name evidence="11 14" type="primary">recD</name>
    <name evidence="14" type="ORF">NCTC11470_01850</name>
</gene>
<dbReference type="InterPro" id="IPR027785">
    <property type="entry name" value="UvrD-like_helicase_C"/>
</dbReference>
<evidence type="ECO:0000256" key="2">
    <source>
        <dbReference type="ARBA" id="ARBA00022741"/>
    </source>
</evidence>
<dbReference type="FunFam" id="3.40.50.300:FF:000912">
    <property type="entry name" value="RecBCD enzyme subunit RecD"/>
    <property type="match status" value="1"/>
</dbReference>
<sequence length="628" mass="68416">MMALLDQAVRDHLLRPLDVQFSRMIAGEDNPMLQLAAAILSAEAGAGHVCLPLSYLQPDELFGGRQPSLSQALWQAAGSPNKLLWIQSLNSSPAVSDGARPTPLVLQNDRLYLQRMWQYEGDVVRFIASDNAASFITETRVVNETLLRETLDGLFGGTGPEVDWQKVAAAVAATRRISVISGGPGTGKTTTVAKLLTALIQLSQGQRLRIQLAAPTGKAAARLTESLGNAMRQLPLTDDERQLFPDQASTLHRLLGAQPNSQRLRYHRGNPLNLDVLVVDEASMVDLPMMARLIAALPAKAQVIFLGDRDQLASVEAGAVLGDICRFAELGYSAARAEQLARLTGCTLSGHIPIGDVQTDTVNVRDSLCLLRKSYRFDEKSGIGQLALAVNAGKYRDALSVLSGTYSDIERFPLVDTDDYQVLLEDCAAGYQHYLQLATSGAHATDVLAAFGRYQLLCALRTGPFGVSGLNERIEQLLHRQRFIERTPGPSGRWYVGRPVMIGLNDSALGLFNGDIGIALNDSEGELRVYFQLPDGNIKSVQPSRLPSHETAYAMTVHKSQGSEFEHTALVLPNTFMPVLTRELVYTAITRARQHLTLYCSDAVLGSAIRTPTLRLSGLVDRLNELKK</sequence>
<keyword evidence="6 11" id="KW-0269">Exonuclease</keyword>
<dbReference type="GO" id="GO:0000724">
    <property type="term" value="P:double-strand break repair via homologous recombination"/>
    <property type="evidence" value="ECO:0007669"/>
    <property type="project" value="UniProtKB-UniRule"/>
</dbReference>
<evidence type="ECO:0000256" key="11">
    <source>
        <dbReference type="HAMAP-Rule" id="MF_01487"/>
    </source>
</evidence>
<dbReference type="EMBL" id="UHJA01000001">
    <property type="protein sequence ID" value="SUP76796.1"/>
    <property type="molecule type" value="Genomic_DNA"/>
</dbReference>
<comment type="similarity">
    <text evidence="11">Belongs to the RecD family.</text>
</comment>
<dbReference type="Gene3D" id="1.10.10.1020">
    <property type="entry name" value="RecBCD complex, subunit RecD, N-terminal domain"/>
    <property type="match status" value="1"/>
</dbReference>
<dbReference type="Gene3D" id="3.40.50.300">
    <property type="entry name" value="P-loop containing nucleotide triphosphate hydrolases"/>
    <property type="match status" value="3"/>
</dbReference>
<evidence type="ECO:0000256" key="4">
    <source>
        <dbReference type="ARBA" id="ARBA00022801"/>
    </source>
</evidence>
<comment type="catalytic activity">
    <reaction evidence="11">
        <text>ATP + H2O = ADP + phosphate + H(+)</text>
        <dbReference type="Rhea" id="RHEA:13065"/>
        <dbReference type="ChEBI" id="CHEBI:15377"/>
        <dbReference type="ChEBI" id="CHEBI:15378"/>
        <dbReference type="ChEBI" id="CHEBI:30616"/>
        <dbReference type="ChEBI" id="CHEBI:43474"/>
        <dbReference type="ChEBI" id="CHEBI:456216"/>
        <dbReference type="EC" id="5.6.2.3"/>
    </reaction>
</comment>
<evidence type="ECO:0000256" key="8">
    <source>
        <dbReference type="ARBA" id="ARBA00023125"/>
    </source>
</evidence>
<dbReference type="GO" id="GO:0003677">
    <property type="term" value="F:DNA binding"/>
    <property type="evidence" value="ECO:0007669"/>
    <property type="project" value="UniProtKB-UniRule"/>
</dbReference>
<evidence type="ECO:0000256" key="5">
    <source>
        <dbReference type="ARBA" id="ARBA00022806"/>
    </source>
</evidence>
<evidence type="ECO:0000256" key="9">
    <source>
        <dbReference type="ARBA" id="ARBA00023204"/>
    </source>
</evidence>
<dbReference type="InterPro" id="IPR050534">
    <property type="entry name" value="Coronavir_polyprotein_1ab"/>
</dbReference>
<evidence type="ECO:0000256" key="3">
    <source>
        <dbReference type="ARBA" id="ARBA00022763"/>
    </source>
</evidence>
<dbReference type="FunFam" id="3.40.50.300:FF:000965">
    <property type="entry name" value="RecBCD enzyme subunit RecD"/>
    <property type="match status" value="1"/>
</dbReference>
<evidence type="ECO:0000259" key="12">
    <source>
        <dbReference type="Pfam" id="PF13538"/>
    </source>
</evidence>
<dbReference type="GO" id="GO:0017116">
    <property type="term" value="F:single-stranded DNA helicase activity"/>
    <property type="evidence" value="ECO:0007669"/>
    <property type="project" value="TreeGrafter"/>
</dbReference>
<keyword evidence="5 11" id="KW-0347">Helicase</keyword>
<keyword evidence="10 11" id="KW-0413">Isomerase</keyword>
<dbReference type="SUPFAM" id="SSF52540">
    <property type="entry name" value="P-loop containing nucleoside triphosphate hydrolases"/>
    <property type="match status" value="2"/>
</dbReference>
<dbReference type="CDD" id="cd17933">
    <property type="entry name" value="DEXSc_RecD-like"/>
    <property type="match status" value="1"/>
</dbReference>
<comment type="function">
    <text evidence="11">A helicase/nuclease that prepares dsDNA breaks (DSB) for recombinational DNA repair. Binds to DSBs and unwinds DNA via a highly rapid and processive ATP-dependent bidirectional helicase activity. Unwinds dsDNA until it encounters a Chi (crossover hotspot instigator) sequence from the 3' direction. Cuts ssDNA a few nucleotides 3' to the Chi site. The properties and activities of the enzyme are changed at Chi. The Chi-altered holoenzyme produces a long 3'-ssDNA overhang and facilitates RecA-binding to the ssDNA for homologous DNA recombination and repair. Holoenzyme degrades any linearized DNA that is unable to undergo homologous recombination. In the holoenzyme this subunit has ssDNA-dependent ATPase and 5'-3' helicase activity. When added to pre-assembled RecBC greatly stimulates nuclease activity and augments holoenzyme processivity. Negatively regulates the RecA-loading ability of RecBCD.</text>
</comment>
<dbReference type="GO" id="GO:0016887">
    <property type="term" value="F:ATP hydrolysis activity"/>
    <property type="evidence" value="ECO:0007669"/>
    <property type="project" value="RHEA"/>
</dbReference>
<dbReference type="PANTHER" id="PTHR43788:SF6">
    <property type="entry name" value="DNA HELICASE B"/>
    <property type="match status" value="1"/>
</dbReference>
<keyword evidence="1 11" id="KW-0540">Nuclease</keyword>
<dbReference type="Pfam" id="PF13245">
    <property type="entry name" value="AAA_19"/>
    <property type="match status" value="1"/>
</dbReference>
<keyword evidence="2 11" id="KW-0547">Nucleotide-binding</keyword>
<feature type="domain" description="UvrD-like helicase C-terminal" evidence="12">
    <location>
        <begin position="552"/>
        <end position="599"/>
    </location>
</feature>
<protein>
    <recommendedName>
        <fullName evidence="11">RecBCD enzyme subunit RecD</fullName>
        <ecNumber evidence="11">5.6.2.3</ecNumber>
    </recommendedName>
    <alternativeName>
        <fullName evidence="11">DNA 5'-3' helicase subunit RecD</fullName>
    </alternativeName>
    <alternativeName>
        <fullName evidence="11">Exonuclease V subunit RecD</fullName>
        <shortName evidence="11">ExoV subunit RecD</shortName>
    </alternativeName>
    <alternativeName>
        <fullName evidence="11">Helicase/nuclease RecBCD subunit RecD</fullName>
    </alternativeName>
</protein>
<dbReference type="HAMAP" id="MF_01487">
    <property type="entry name" value="RecD"/>
    <property type="match status" value="1"/>
</dbReference>
<reference evidence="14 15" key="1">
    <citation type="submission" date="2018-06" db="EMBL/GenBank/DDBJ databases">
        <authorList>
            <consortium name="Pathogen Informatics"/>
            <person name="Doyle S."/>
        </authorList>
    </citation>
    <scope>NUCLEOTIDE SEQUENCE [LARGE SCALE GENOMIC DNA]</scope>
    <source>
        <strain evidence="14 15">NCTC11470</strain>
    </source>
</reference>
<evidence type="ECO:0000256" key="6">
    <source>
        <dbReference type="ARBA" id="ARBA00022839"/>
    </source>
</evidence>
<proteinExistence type="inferred from homology"/>
<dbReference type="InterPro" id="IPR049550">
    <property type="entry name" value="RecD_N"/>
</dbReference>
<keyword evidence="3 11" id="KW-0227">DNA damage</keyword>
<dbReference type="GO" id="GO:0043139">
    <property type="term" value="F:5'-3' DNA helicase activity"/>
    <property type="evidence" value="ECO:0007669"/>
    <property type="project" value="UniProtKB-UniRule"/>
</dbReference>
<evidence type="ECO:0000313" key="14">
    <source>
        <dbReference type="EMBL" id="SUP76796.1"/>
    </source>
</evidence>
<comment type="subunit">
    <text evidence="11">Heterotrimer of RecB, RecC and RecD. All subunits contribute to DNA-binding.</text>
</comment>
<dbReference type="Pfam" id="PF21185">
    <property type="entry name" value="RecD_N"/>
    <property type="match status" value="1"/>
</dbReference>
<dbReference type="Proteomes" id="UP000254835">
    <property type="component" value="Unassembled WGS sequence"/>
</dbReference>
<dbReference type="InterPro" id="IPR041851">
    <property type="entry name" value="RecD_N_sf"/>
</dbReference>
<dbReference type="PANTHER" id="PTHR43788">
    <property type="entry name" value="DNA2/NAM7 HELICASE FAMILY MEMBER"/>
    <property type="match status" value="1"/>
</dbReference>
<organism evidence="14 15">
    <name type="scientific">Yersinia frederiksenii</name>
    <dbReference type="NCBI Taxonomy" id="29484"/>
    <lineage>
        <taxon>Bacteria</taxon>
        <taxon>Pseudomonadati</taxon>
        <taxon>Pseudomonadota</taxon>
        <taxon>Gammaproteobacteria</taxon>
        <taxon>Enterobacterales</taxon>
        <taxon>Yersiniaceae</taxon>
        <taxon>Yersinia</taxon>
    </lineage>
</organism>
<dbReference type="Pfam" id="PF13538">
    <property type="entry name" value="UvrD_C_2"/>
    <property type="match status" value="1"/>
</dbReference>
<keyword evidence="4 11" id="KW-0378">Hydrolase</keyword>
<dbReference type="OrthoDB" id="9803432at2"/>
<feature type="binding site" evidence="11">
    <location>
        <begin position="182"/>
        <end position="189"/>
    </location>
    <ligand>
        <name>ATP</name>
        <dbReference type="ChEBI" id="CHEBI:30616"/>
    </ligand>
</feature>
<dbReference type="NCBIfam" id="TIGR01447">
    <property type="entry name" value="recD"/>
    <property type="match status" value="1"/>
</dbReference>
<name>A0A380PT64_YERFR</name>
<comment type="miscellaneous">
    <text evidence="11">In the RecBCD complex, RecB has a slow 3'-5' helicase, an exonuclease activity and loads RecA onto ssDNA, RecD has a fast 5'-3' helicase activity, while RecC stimulates the ATPase and processivity of the RecB helicase and contributes to recognition of the Chi site.</text>
</comment>
<evidence type="ECO:0000256" key="7">
    <source>
        <dbReference type="ARBA" id="ARBA00022840"/>
    </source>
</evidence>
<accession>A0A380PT64</accession>
<dbReference type="GO" id="GO:0009338">
    <property type="term" value="C:exodeoxyribonuclease V complex"/>
    <property type="evidence" value="ECO:0007669"/>
    <property type="project" value="InterPro"/>
</dbReference>
<evidence type="ECO:0000313" key="15">
    <source>
        <dbReference type="Proteomes" id="UP000254835"/>
    </source>
</evidence>
<dbReference type="GO" id="GO:0005524">
    <property type="term" value="F:ATP binding"/>
    <property type="evidence" value="ECO:0007669"/>
    <property type="project" value="UniProtKB-UniRule"/>
</dbReference>